<protein>
    <submittedName>
        <fullName evidence="1">Uncharacterized protein</fullName>
    </submittedName>
</protein>
<dbReference type="EMBL" id="PEVY01000052">
    <property type="protein sequence ID" value="PIU75115.1"/>
    <property type="molecule type" value="Genomic_DNA"/>
</dbReference>
<evidence type="ECO:0000313" key="1">
    <source>
        <dbReference type="EMBL" id="PIU75115.1"/>
    </source>
</evidence>
<gene>
    <name evidence="1" type="ORF">COS76_02520</name>
</gene>
<accession>A0A2M7AWU9</accession>
<reference evidence="2" key="1">
    <citation type="submission" date="2017-09" db="EMBL/GenBank/DDBJ databases">
        <title>Depth-based differentiation of microbial function through sediment-hosted aquifers and enrichment of novel symbionts in the deep terrestrial subsurface.</title>
        <authorList>
            <person name="Probst A.J."/>
            <person name="Ladd B."/>
            <person name="Jarett J.K."/>
            <person name="Geller-Mcgrath D.E."/>
            <person name="Sieber C.M.K."/>
            <person name="Emerson J.B."/>
            <person name="Anantharaman K."/>
            <person name="Thomas B.C."/>
            <person name="Malmstrom R."/>
            <person name="Stieglmeier M."/>
            <person name="Klingl A."/>
            <person name="Woyke T."/>
            <person name="Ryan C.M."/>
            <person name="Banfield J.F."/>
        </authorList>
    </citation>
    <scope>NUCLEOTIDE SEQUENCE [LARGE SCALE GENOMIC DNA]</scope>
</reference>
<organism evidence="1 2">
    <name type="scientific">Candidatus Portnoybacteria bacterium CG06_land_8_20_14_3_00_39_12</name>
    <dbReference type="NCBI Taxonomy" id="1974809"/>
    <lineage>
        <taxon>Bacteria</taxon>
        <taxon>Candidatus Portnoyibacteriota</taxon>
    </lineage>
</organism>
<sequence length="84" mass="9687">MGNNSVGVIISSGIKTNSDKRTGKINNEYLEELKNEVKRILKDKGILILFASDFHLDESFKKIKDIKDFMQEWNDGIYEYSKGK</sequence>
<dbReference type="AlphaFoldDB" id="A0A2M7AWU9"/>
<proteinExistence type="predicted"/>
<name>A0A2M7AWU9_9BACT</name>
<dbReference type="Proteomes" id="UP000228775">
    <property type="component" value="Unassembled WGS sequence"/>
</dbReference>
<comment type="caution">
    <text evidence="1">The sequence shown here is derived from an EMBL/GenBank/DDBJ whole genome shotgun (WGS) entry which is preliminary data.</text>
</comment>
<evidence type="ECO:0000313" key="2">
    <source>
        <dbReference type="Proteomes" id="UP000228775"/>
    </source>
</evidence>